<comment type="caution">
    <text evidence="1">The sequence shown here is derived from an EMBL/GenBank/DDBJ whole genome shotgun (WGS) entry which is preliminary data.</text>
</comment>
<reference evidence="1 2" key="1">
    <citation type="submission" date="2021-08" db="EMBL/GenBank/DDBJ databases">
        <title>Draft genome sequence of Spirulina subsalsa with high tolerance to salinity and hype-accumulation of phycocyanin.</title>
        <authorList>
            <person name="Pei H."/>
            <person name="Jiang L."/>
        </authorList>
    </citation>
    <scope>NUCLEOTIDE SEQUENCE [LARGE SCALE GENOMIC DNA]</scope>
    <source>
        <strain evidence="1 2">FACHB-351</strain>
    </source>
</reference>
<accession>A0ABT3L8L1</accession>
<sequence length="71" mass="7743">MSPPPVSPLTHHEPDHVLRALCIAALKLLCEDREAELVELVRLLSPETKAELMRFAVTQLKSSSALANSPA</sequence>
<evidence type="ECO:0000313" key="1">
    <source>
        <dbReference type="EMBL" id="MCW6037434.1"/>
    </source>
</evidence>
<protein>
    <submittedName>
        <fullName evidence="1">Uncharacterized protein</fullName>
    </submittedName>
</protein>
<dbReference type="Proteomes" id="UP001526426">
    <property type="component" value="Unassembled WGS sequence"/>
</dbReference>
<proteinExistence type="predicted"/>
<dbReference type="RefSeq" id="WP_265265290.1">
    <property type="nucleotide sequence ID" value="NZ_JAIHOM010000071.1"/>
</dbReference>
<name>A0ABT3L8L1_9CYAN</name>
<keyword evidence="2" id="KW-1185">Reference proteome</keyword>
<gene>
    <name evidence="1" type="ORF">K4A83_14300</name>
</gene>
<organism evidence="1 2">
    <name type="scientific">Spirulina subsalsa FACHB-351</name>
    <dbReference type="NCBI Taxonomy" id="234711"/>
    <lineage>
        <taxon>Bacteria</taxon>
        <taxon>Bacillati</taxon>
        <taxon>Cyanobacteriota</taxon>
        <taxon>Cyanophyceae</taxon>
        <taxon>Spirulinales</taxon>
        <taxon>Spirulinaceae</taxon>
        <taxon>Spirulina</taxon>
    </lineage>
</organism>
<dbReference type="EMBL" id="JAIHOM010000071">
    <property type="protein sequence ID" value="MCW6037434.1"/>
    <property type="molecule type" value="Genomic_DNA"/>
</dbReference>
<evidence type="ECO:0000313" key="2">
    <source>
        <dbReference type="Proteomes" id="UP001526426"/>
    </source>
</evidence>